<evidence type="ECO:0000259" key="4">
    <source>
        <dbReference type="Pfam" id="PF01266"/>
    </source>
</evidence>
<organism evidence="5">
    <name type="scientific">Araucaria cunninghamii</name>
    <name type="common">Hoop pine</name>
    <name type="synonym">Moreton Bay pine</name>
    <dbReference type="NCBI Taxonomy" id="56994"/>
    <lineage>
        <taxon>Eukaryota</taxon>
        <taxon>Viridiplantae</taxon>
        <taxon>Streptophyta</taxon>
        <taxon>Embryophyta</taxon>
        <taxon>Tracheophyta</taxon>
        <taxon>Spermatophyta</taxon>
        <taxon>Pinopsida</taxon>
        <taxon>Pinidae</taxon>
        <taxon>Conifers II</taxon>
        <taxon>Araucariales</taxon>
        <taxon>Araucariaceae</taxon>
        <taxon>Araucaria</taxon>
    </lineage>
</organism>
<proteinExistence type="predicted"/>
<sequence length="316" mass="34113">MLQERAKLLSKAGIKAEFFPASYLHQVEPALEVGKEGGAAFIPDDSQIDAKLAVSFIEENNKTFSSQGRYEEFFEDPVVCFLRSNRTGYVEGVQTANHVLYGTKAVIVAAGAWSCSLIGKLAEDFSFPLHVPVMPRKGHLLVLERSQPLQLNHGLMEIGYCNHQISSALLDDSSIDNIYSGCSELSVSMTATTDSHGNLVLGSSRQFAGFDCQMENAVVTSILERAAKFLPVLSELSLLQLTRDGHIRIGFRPYMPDGKPVIGPVAGLPKLMLATGHEGAGLCMAFGTAEMVVDMVLGNSTKVDPGPFSPVGRCCK</sequence>
<dbReference type="SUPFAM" id="SSF54373">
    <property type="entry name" value="FAD-linked reductases, C-terminal domain"/>
    <property type="match status" value="1"/>
</dbReference>
<dbReference type="GO" id="GO:0005737">
    <property type="term" value="C:cytoplasm"/>
    <property type="evidence" value="ECO:0007669"/>
    <property type="project" value="TreeGrafter"/>
</dbReference>
<dbReference type="EMBL" id="GCKF01030371">
    <property type="protein sequence ID" value="JAG97902.1"/>
    <property type="molecule type" value="Transcribed_RNA"/>
</dbReference>
<evidence type="ECO:0000256" key="3">
    <source>
        <dbReference type="ARBA" id="ARBA00046185"/>
    </source>
</evidence>
<dbReference type="Gene3D" id="3.30.9.10">
    <property type="entry name" value="D-Amino Acid Oxidase, subunit A, domain 2"/>
    <property type="match status" value="1"/>
</dbReference>
<dbReference type="SUPFAM" id="SSF51905">
    <property type="entry name" value="FAD/NAD(P)-binding domain"/>
    <property type="match status" value="1"/>
</dbReference>
<dbReference type="AlphaFoldDB" id="A0A0D6R238"/>
<evidence type="ECO:0000313" key="5">
    <source>
        <dbReference type="EMBL" id="JAG97902.1"/>
    </source>
</evidence>
<evidence type="ECO:0000256" key="2">
    <source>
        <dbReference type="ARBA" id="ARBA00039785"/>
    </source>
</evidence>
<accession>A0A0D6R238</accession>
<reference evidence="5" key="1">
    <citation type="submission" date="2015-03" db="EMBL/GenBank/DDBJ databases">
        <title>A transcriptome of Araucaria cunninghamii, an australian fine timber species.</title>
        <authorList>
            <person name="Jing Yi C.J.Y."/>
            <person name="Yin San L.Y.S."/>
            <person name="Abdul Karim S.S."/>
            <person name="Wan Azmi N.N."/>
            <person name="Hercus R.R."/>
            <person name="Croft L.L."/>
        </authorList>
    </citation>
    <scope>NUCLEOTIDE SEQUENCE</scope>
    <source>
        <strain evidence="5">MI0301</strain>
        <tissue evidence="5">Leaf</tissue>
    </source>
</reference>
<dbReference type="InterPro" id="IPR036188">
    <property type="entry name" value="FAD/NAD-bd_sf"/>
</dbReference>
<evidence type="ECO:0000256" key="1">
    <source>
        <dbReference type="ARBA" id="ARBA00023002"/>
    </source>
</evidence>
<keyword evidence="1" id="KW-0560">Oxidoreductase</keyword>
<comment type="function">
    <text evidence="3">Required for the assembly of the mitochondrial membrane respiratory chain NADH dehydrogenase (Complex I). Involved in mid-late stages of complex I assembly.</text>
</comment>
<dbReference type="PANTHER" id="PTHR13847:SF287">
    <property type="entry name" value="FAD-DEPENDENT OXIDOREDUCTASE DOMAIN-CONTAINING PROTEIN 1"/>
    <property type="match status" value="1"/>
</dbReference>
<dbReference type="Gene3D" id="3.50.50.60">
    <property type="entry name" value="FAD/NAD(P)-binding domain"/>
    <property type="match status" value="1"/>
</dbReference>
<feature type="domain" description="FAD dependent oxidoreductase" evidence="4">
    <location>
        <begin position="2"/>
        <end position="295"/>
    </location>
</feature>
<protein>
    <recommendedName>
        <fullName evidence="2">FAD-dependent oxidoreductase domain-containing protein 1</fullName>
    </recommendedName>
</protein>
<dbReference type="InterPro" id="IPR006076">
    <property type="entry name" value="FAD-dep_OxRdtase"/>
</dbReference>
<name>A0A0D6R238_ARACU</name>
<dbReference type="PANTHER" id="PTHR13847">
    <property type="entry name" value="SARCOSINE DEHYDROGENASE-RELATED"/>
    <property type="match status" value="1"/>
</dbReference>
<dbReference type="GO" id="GO:0016491">
    <property type="term" value="F:oxidoreductase activity"/>
    <property type="evidence" value="ECO:0007669"/>
    <property type="project" value="UniProtKB-KW"/>
</dbReference>
<dbReference type="Pfam" id="PF01266">
    <property type="entry name" value="DAO"/>
    <property type="match status" value="1"/>
</dbReference>